<dbReference type="InterPro" id="IPR011009">
    <property type="entry name" value="Kinase-like_dom_sf"/>
</dbReference>
<dbReference type="AlphaFoldDB" id="A0A8H4B1X8"/>
<keyword evidence="3" id="KW-1185">Reference proteome</keyword>
<dbReference type="Gene3D" id="3.90.640.10">
    <property type="entry name" value="Actin, Chain A, domain 4"/>
    <property type="match status" value="1"/>
</dbReference>
<dbReference type="PANTHER" id="PTHR14187">
    <property type="entry name" value="ALPHA KINASE/ELONGATION FACTOR 2 KINASE"/>
    <property type="match status" value="1"/>
</dbReference>
<feature type="domain" description="Protein kinase" evidence="1">
    <location>
        <begin position="26"/>
        <end position="285"/>
    </location>
</feature>
<accession>A0A8H4B1X8</accession>
<dbReference type="SUPFAM" id="SSF56112">
    <property type="entry name" value="Protein kinase-like (PK-like)"/>
    <property type="match status" value="1"/>
</dbReference>
<dbReference type="Pfam" id="PF07714">
    <property type="entry name" value="PK_Tyr_Ser-Thr"/>
    <property type="match status" value="1"/>
</dbReference>
<dbReference type="PANTHER" id="PTHR14187:SF5">
    <property type="entry name" value="HEAT SHOCK 70 KDA PROTEIN 12A"/>
    <property type="match status" value="1"/>
</dbReference>
<dbReference type="Proteomes" id="UP000439903">
    <property type="component" value="Unassembled WGS sequence"/>
</dbReference>
<dbReference type="EMBL" id="WTPW01000055">
    <property type="protein sequence ID" value="KAF0553695.1"/>
    <property type="molecule type" value="Genomic_DNA"/>
</dbReference>
<dbReference type="InterPro" id="IPR000719">
    <property type="entry name" value="Prot_kinase_dom"/>
</dbReference>
<proteinExistence type="predicted"/>
<name>A0A8H4B1X8_GIGMA</name>
<comment type="caution">
    <text evidence="2">The sequence shown here is derived from an EMBL/GenBank/DDBJ whole genome shotgun (WGS) entry which is preliminary data.</text>
</comment>
<dbReference type="GO" id="GO:0005524">
    <property type="term" value="F:ATP binding"/>
    <property type="evidence" value="ECO:0007669"/>
    <property type="project" value="InterPro"/>
</dbReference>
<dbReference type="CDD" id="cd10229">
    <property type="entry name" value="ASKHA_NBD_HSP70_HSPA12"/>
    <property type="match status" value="1"/>
</dbReference>
<dbReference type="InterPro" id="IPR001245">
    <property type="entry name" value="Ser-Thr/Tyr_kinase_cat_dom"/>
</dbReference>
<protein>
    <submittedName>
        <fullName evidence="2">Actin-like ATPase domain-containing protein</fullName>
    </submittedName>
</protein>
<dbReference type="Gene3D" id="3.30.420.40">
    <property type="match status" value="2"/>
</dbReference>
<dbReference type="PROSITE" id="PS50011">
    <property type="entry name" value="PROTEIN_KINASE_DOM"/>
    <property type="match status" value="1"/>
</dbReference>
<dbReference type="SUPFAM" id="SSF53067">
    <property type="entry name" value="Actin-like ATPase domain"/>
    <property type="match status" value="2"/>
</dbReference>
<dbReference type="GO" id="GO:0004672">
    <property type="term" value="F:protein kinase activity"/>
    <property type="evidence" value="ECO:0007669"/>
    <property type="project" value="InterPro"/>
</dbReference>
<reference evidence="2 3" key="1">
    <citation type="journal article" date="2019" name="Environ. Microbiol.">
        <title>At the nexus of three kingdoms: the genome of the mycorrhizal fungus Gigaspora margarita provides insights into plant, endobacterial and fungal interactions.</title>
        <authorList>
            <person name="Venice F."/>
            <person name="Ghignone S."/>
            <person name="Salvioli di Fossalunga A."/>
            <person name="Amselem J."/>
            <person name="Novero M."/>
            <person name="Xianan X."/>
            <person name="Sedzielewska Toro K."/>
            <person name="Morin E."/>
            <person name="Lipzen A."/>
            <person name="Grigoriev I.V."/>
            <person name="Henrissat B."/>
            <person name="Martin F.M."/>
            <person name="Bonfante P."/>
        </authorList>
    </citation>
    <scope>NUCLEOTIDE SEQUENCE [LARGE SCALE GENOMIC DNA]</scope>
    <source>
        <strain evidence="2 3">BEG34</strain>
    </source>
</reference>
<sequence>MANASQEWLEKAISERHINKLDYNEFKYCSKIAEGGFGTVSKYEWKKNELTIALKCLKADENLNKDIIQNFIYELMLLRTVCNHPHIIEFYGVTKYNNEFYMVLQFADGGNLREYLRKNFTKLQWTNKIRIAKEIVHGLMFLHNHNIIHRDLHSKNVLIHQEQAKIADFGLSKQIDETSMTSNSIIRGMTAYIEPKCFLNQKYKRNKKSDVYSIGVILWEISSGKPPYQDISAFMLASYILNGKREKPIENTPTQYINLYEQCWDIDPVIRPETELIFETLKQLISNEKSIPNNNLIENIDFSENSPSDKQDYAIHSNSHVSSLYLPDTISIDFSTQKNINYQEAGWHGLKNIRVVVAIDFGTYSSFAYSNMNVPYEIITNYTWPNTTGVLKTNTALKYDQDFNVEAWGSPALVQKPSRRAERKNITSKTVELFKLHLANIPEKEKPMLPKGLDYKKAITDYLTEMGKLIKETIVYRWPNVNFMEQVLVIMTVPTEFTKQANDTIRECAYRAGLISNQYTEKLQLCTEPEAAAIYCMRTFKEIMSIEVGNSLMIVDCGDGTVDLTTWELLKHNRLGEITERSSDFCGSTYVDKEFIKFLRRKVSDSAVNLFYENHYGHLQYMMQEFCRRVKLPFTGNRIDFKTCEFDIEKLCPVLKQYVTGTPKIKLEDDDWIIDLKFEDVKAMFDPVIGKIIRLINGQLNTRVDSGTCAVIFLVGGFSESKFLKTRIKQEFGSQVRNIIVPKQPIAAIVRGAVYYGLNLLKLES</sequence>
<dbReference type="OrthoDB" id="2335883at2759"/>
<dbReference type="InterPro" id="IPR043129">
    <property type="entry name" value="ATPase_NBD"/>
</dbReference>
<evidence type="ECO:0000313" key="2">
    <source>
        <dbReference type="EMBL" id="KAF0553695.1"/>
    </source>
</evidence>
<organism evidence="2 3">
    <name type="scientific">Gigaspora margarita</name>
    <dbReference type="NCBI Taxonomy" id="4874"/>
    <lineage>
        <taxon>Eukaryota</taxon>
        <taxon>Fungi</taxon>
        <taxon>Fungi incertae sedis</taxon>
        <taxon>Mucoromycota</taxon>
        <taxon>Glomeromycotina</taxon>
        <taxon>Glomeromycetes</taxon>
        <taxon>Diversisporales</taxon>
        <taxon>Gigasporaceae</taxon>
        <taxon>Gigaspora</taxon>
    </lineage>
</organism>
<gene>
    <name evidence="2" type="ORF">F8M41_020082</name>
</gene>
<dbReference type="Gene3D" id="1.10.510.10">
    <property type="entry name" value="Transferase(Phosphotransferase) domain 1"/>
    <property type="match status" value="1"/>
</dbReference>
<evidence type="ECO:0000313" key="3">
    <source>
        <dbReference type="Proteomes" id="UP000439903"/>
    </source>
</evidence>
<dbReference type="PRINTS" id="PR00109">
    <property type="entry name" value="TYRKINASE"/>
</dbReference>
<evidence type="ECO:0000259" key="1">
    <source>
        <dbReference type="PROSITE" id="PS50011"/>
    </source>
</evidence>